<organism evidence="1 2">
    <name type="scientific">Protea cynaroides</name>
    <dbReference type="NCBI Taxonomy" id="273540"/>
    <lineage>
        <taxon>Eukaryota</taxon>
        <taxon>Viridiplantae</taxon>
        <taxon>Streptophyta</taxon>
        <taxon>Embryophyta</taxon>
        <taxon>Tracheophyta</taxon>
        <taxon>Spermatophyta</taxon>
        <taxon>Magnoliopsida</taxon>
        <taxon>Proteales</taxon>
        <taxon>Proteaceae</taxon>
        <taxon>Protea</taxon>
    </lineage>
</organism>
<proteinExistence type="predicted"/>
<gene>
    <name evidence="1" type="ORF">NE237_010162</name>
</gene>
<evidence type="ECO:0000313" key="1">
    <source>
        <dbReference type="EMBL" id="KAJ4979382.1"/>
    </source>
</evidence>
<dbReference type="Proteomes" id="UP001141806">
    <property type="component" value="Unassembled WGS sequence"/>
</dbReference>
<accession>A0A9Q0KZ51</accession>
<evidence type="ECO:0000313" key="2">
    <source>
        <dbReference type="Proteomes" id="UP001141806"/>
    </source>
</evidence>
<name>A0A9Q0KZ51_9MAGN</name>
<reference evidence="1" key="1">
    <citation type="journal article" date="2023" name="Plant J.">
        <title>The genome of the king protea, Protea cynaroides.</title>
        <authorList>
            <person name="Chang J."/>
            <person name="Duong T.A."/>
            <person name="Schoeman C."/>
            <person name="Ma X."/>
            <person name="Roodt D."/>
            <person name="Barker N."/>
            <person name="Li Z."/>
            <person name="Van de Peer Y."/>
            <person name="Mizrachi E."/>
        </authorList>
    </citation>
    <scope>NUCLEOTIDE SEQUENCE</scope>
    <source>
        <tissue evidence="1">Young leaves</tissue>
    </source>
</reference>
<dbReference type="AlphaFoldDB" id="A0A9Q0KZ51"/>
<keyword evidence="2" id="KW-1185">Reference proteome</keyword>
<sequence length="109" mass="11822">MRPPIASTNPSLAGALIGPFDNPDPNPSPLFIDLVPLASHGPLQRSNGDVDEHLVDSHPSLNLSSLASVPNFANAVGRGTMVTVPLKKREKKWHGLLRRFPIHLPDFPH</sequence>
<protein>
    <submittedName>
        <fullName evidence="1">Uncharacterized protein</fullName>
    </submittedName>
</protein>
<comment type="caution">
    <text evidence="1">The sequence shown here is derived from an EMBL/GenBank/DDBJ whole genome shotgun (WGS) entry which is preliminary data.</text>
</comment>
<dbReference type="EMBL" id="JAMYWD010000002">
    <property type="protein sequence ID" value="KAJ4979382.1"/>
    <property type="molecule type" value="Genomic_DNA"/>
</dbReference>